<evidence type="ECO:0000313" key="2">
    <source>
        <dbReference type="Proteomes" id="UP000611554"/>
    </source>
</evidence>
<dbReference type="RefSeq" id="WP_189248006.1">
    <property type="nucleotide sequence ID" value="NZ_BMQJ01000009.1"/>
</dbReference>
<name>A0ABQ2R3F6_9ACTN</name>
<comment type="caution">
    <text evidence="1">The sequence shown here is derived from an EMBL/GenBank/DDBJ whole genome shotgun (WGS) entry which is preliminary data.</text>
</comment>
<sequence length="100" mass="11391">MSGRYETPGLSCPALHLPPAQGGHRLLSWSSPRRFERIRVVEWTCHEHRVTFYEFCEAGGLAFIRRTVAAKGKTVVAHSDAWRRIEARSIWIDVLSGMAR</sequence>
<proteinExistence type="predicted"/>
<dbReference type="EMBL" id="BMQJ01000009">
    <property type="protein sequence ID" value="GGQ05996.1"/>
    <property type="molecule type" value="Genomic_DNA"/>
</dbReference>
<gene>
    <name evidence="1" type="ORF">GCM10010140_40460</name>
</gene>
<protein>
    <submittedName>
        <fullName evidence="1">Uncharacterized protein</fullName>
    </submittedName>
</protein>
<reference evidence="2" key="1">
    <citation type="journal article" date="2019" name="Int. J. Syst. Evol. Microbiol.">
        <title>The Global Catalogue of Microorganisms (GCM) 10K type strain sequencing project: providing services to taxonomists for standard genome sequencing and annotation.</title>
        <authorList>
            <consortium name="The Broad Institute Genomics Platform"/>
            <consortium name="The Broad Institute Genome Sequencing Center for Infectious Disease"/>
            <person name="Wu L."/>
            <person name="Ma J."/>
        </authorList>
    </citation>
    <scope>NUCLEOTIDE SEQUENCE [LARGE SCALE GENOMIC DNA]</scope>
    <source>
        <strain evidence="2">JCM 3115</strain>
    </source>
</reference>
<keyword evidence="2" id="KW-1185">Reference proteome</keyword>
<organism evidence="1 2">
    <name type="scientific">Streptosporangium pseudovulgare</name>
    <dbReference type="NCBI Taxonomy" id="35765"/>
    <lineage>
        <taxon>Bacteria</taxon>
        <taxon>Bacillati</taxon>
        <taxon>Actinomycetota</taxon>
        <taxon>Actinomycetes</taxon>
        <taxon>Streptosporangiales</taxon>
        <taxon>Streptosporangiaceae</taxon>
        <taxon>Streptosporangium</taxon>
    </lineage>
</organism>
<evidence type="ECO:0000313" key="1">
    <source>
        <dbReference type="EMBL" id="GGQ05996.1"/>
    </source>
</evidence>
<accession>A0ABQ2R3F6</accession>
<dbReference type="Proteomes" id="UP000611554">
    <property type="component" value="Unassembled WGS sequence"/>
</dbReference>